<dbReference type="GO" id="GO:0005667">
    <property type="term" value="C:transcription regulator complex"/>
    <property type="evidence" value="ECO:0007669"/>
    <property type="project" value="TreeGrafter"/>
</dbReference>
<feature type="compositionally biased region" description="Polar residues" evidence="8">
    <location>
        <begin position="95"/>
        <end position="120"/>
    </location>
</feature>
<proteinExistence type="inferred from homology"/>
<feature type="compositionally biased region" description="Polar residues" evidence="8">
    <location>
        <begin position="460"/>
        <end position="477"/>
    </location>
</feature>
<dbReference type="RefSeq" id="XP_024863700.1">
    <property type="nucleotide sequence ID" value="XM_025007932.2"/>
</dbReference>
<evidence type="ECO:0000256" key="8">
    <source>
        <dbReference type="SAM" id="MobiDB-lite"/>
    </source>
</evidence>
<accession>A0A3Q3BIR4</accession>
<dbReference type="STRING" id="37003.ENSKMAP00000029331"/>
<dbReference type="RefSeq" id="XP_017281295.1">
    <property type="nucleotide sequence ID" value="XM_017425806.3"/>
</dbReference>
<feature type="compositionally biased region" description="Low complexity" evidence="8">
    <location>
        <begin position="203"/>
        <end position="220"/>
    </location>
</feature>
<dbReference type="InterPro" id="IPR026085">
    <property type="entry name" value="ATF7-int"/>
</dbReference>
<evidence type="ECO:0000256" key="3">
    <source>
        <dbReference type="ARBA" id="ARBA00022491"/>
    </source>
</evidence>
<reference evidence="10" key="1">
    <citation type="submission" date="2025-08" db="UniProtKB">
        <authorList>
            <consortium name="Ensembl"/>
        </authorList>
    </citation>
    <scope>IDENTIFICATION</scope>
</reference>
<dbReference type="InterPro" id="IPR031870">
    <property type="entry name" value="ATF7IP_BD"/>
</dbReference>
<evidence type="ECO:0000259" key="9">
    <source>
        <dbReference type="PROSITE" id="PS50853"/>
    </source>
</evidence>
<dbReference type="OMA" id="IDCANKH"/>
<evidence type="ECO:0000256" key="5">
    <source>
        <dbReference type="ARBA" id="ARBA00023159"/>
    </source>
</evidence>
<evidence type="ECO:0000256" key="4">
    <source>
        <dbReference type="ARBA" id="ARBA00023015"/>
    </source>
</evidence>
<feature type="compositionally biased region" description="Polar residues" evidence="8">
    <location>
        <begin position="789"/>
        <end position="811"/>
    </location>
</feature>
<feature type="domain" description="Fibronectin type-III" evidence="9">
    <location>
        <begin position="862"/>
        <end position="971"/>
    </location>
</feature>
<sequence>MEVVVTEEKKKIFRARKTMKMSDRLQLESLHSTLLTTAPGLSNPSPPPLVNGTHKEDGQKGADKEQNNTSDQSPPHAASPSTPTPTSSPAPFLSLNLSPSTASSQSPNEQEETTSPTSPFHSEFPELRKTKEVEKKSSSPPHSNEAITLVSSESKAIPVEEKQEKQTPTEKPAGDSGKDSVKDAVLCSSVPSGVSECIEPMDTESNTTNTSNDSEASTSAAKDEKPPSPVAGASHSSISSSTSPSASGRDPKQTEEVKEDDIKGEDDDKPSVETGAKCEEKMEVCQIKPELKKEKKEVGETTKPTRPSSTPPSNADKEERSSSSGLKRTLSEGNESDELSVKKEGKRPKVEHELEAQLELKITAKAGSKHKLEKIVQQIVNEQLKILELTIFEKHFQELKDRVDKIDCANKHQAAINTLQSKISRLAKKFGEANQASENKKKEEALAAAAAAAAAKTATVTNNPQAQRPVRTSTEVKQTPAVSSSSTTVVPLPISLPASVATSVSATVPAPASTSTTMVPQASILQLITSNSNAVSSLATGITTQSQPGTLLLKTTSGSGMMATGQPLVIQLPLSMNGQTGTLVNFPMSSLSAASTLTKSKTTPTTTFIIKSPPSTNTASAPTSTVATLPAIQAPTGQVSTTQISLARAVYQGGAGRITTPNAGVSVTTVRAPAQSVSVAGALSSASSPATSVPAATGSTAPGTPQGTSLTSKTDNQVSGTTSGVASGVASGVTSGTAPPKAAVPAPRPKGSVIDLTEDDDDVQVTGVVKNATVPTASPASRTHPIISVPNSAGARSSPKTNQNNSGNPQITVHHRPPQDSPQKARTVTTAAPARGSTAALPPLPPTPVAPRLPPEGDQTSPPQQLQLKLVPGQTGIVLSWSVAETDRTCAAVDSYHLYAFHQDNSNGNAAQQHWKKIGEVNALPLPMACTLTQFQSGSTYYFAVRAKDIYGRFGTFCEPQCTNVISSTSS</sequence>
<dbReference type="InterPro" id="IPR003961">
    <property type="entry name" value="FN3_dom"/>
</dbReference>
<dbReference type="AlphaFoldDB" id="A0A3Q3BIR4"/>
<keyword evidence="4" id="KW-0805">Transcription regulation</keyword>
<feature type="region of interest" description="Disordered" evidence="8">
    <location>
        <begin position="457"/>
        <end position="482"/>
    </location>
</feature>
<comment type="subcellular location">
    <subcellularLocation>
        <location evidence="1">Nucleus</location>
    </subcellularLocation>
</comment>
<evidence type="ECO:0000256" key="7">
    <source>
        <dbReference type="ARBA" id="ARBA00023242"/>
    </source>
</evidence>
<dbReference type="Pfam" id="PF16788">
    <property type="entry name" value="ATF7IP_BD"/>
    <property type="match status" value="1"/>
</dbReference>
<feature type="compositionally biased region" description="Basic and acidic residues" evidence="8">
    <location>
        <begin position="123"/>
        <end position="137"/>
    </location>
</feature>
<dbReference type="Pfam" id="PF16794">
    <property type="entry name" value="fn3_4"/>
    <property type="match status" value="1"/>
</dbReference>
<keyword evidence="11" id="KW-1185">Reference proteome</keyword>
<dbReference type="Gene3D" id="2.60.40.10">
    <property type="entry name" value="Immunoglobulins"/>
    <property type="match status" value="1"/>
</dbReference>
<feature type="compositionally biased region" description="Polar residues" evidence="8">
    <location>
        <begin position="703"/>
        <end position="725"/>
    </location>
</feature>
<feature type="compositionally biased region" description="Low complexity" evidence="8">
    <location>
        <begin position="301"/>
        <end position="313"/>
    </location>
</feature>
<keyword evidence="6" id="KW-0804">Transcription</keyword>
<reference evidence="10" key="2">
    <citation type="submission" date="2025-09" db="UniProtKB">
        <authorList>
            <consortium name="Ensembl"/>
        </authorList>
    </citation>
    <scope>IDENTIFICATION</scope>
</reference>
<dbReference type="GO" id="GO:0005634">
    <property type="term" value="C:nucleus"/>
    <property type="evidence" value="ECO:0007669"/>
    <property type="project" value="UniProtKB-SubCell"/>
</dbReference>
<dbReference type="Proteomes" id="UP000264800">
    <property type="component" value="Unplaced"/>
</dbReference>
<protein>
    <submittedName>
        <fullName evidence="10">Activating transcription factor 7 interacting protein</fullName>
    </submittedName>
</protein>
<evidence type="ECO:0000256" key="6">
    <source>
        <dbReference type="ARBA" id="ARBA00023163"/>
    </source>
</evidence>
<dbReference type="RefSeq" id="XP_017281296.1">
    <property type="nucleotide sequence ID" value="XM_017425807.3"/>
</dbReference>
<evidence type="ECO:0000256" key="1">
    <source>
        <dbReference type="ARBA" id="ARBA00004123"/>
    </source>
</evidence>
<dbReference type="GeneID" id="108241556"/>
<evidence type="ECO:0000313" key="10">
    <source>
        <dbReference type="Ensembl" id="ENSKMAP00000029331.1"/>
    </source>
</evidence>
<feature type="compositionally biased region" description="Basic and acidic residues" evidence="8">
    <location>
        <begin position="276"/>
        <end position="300"/>
    </location>
</feature>
<keyword evidence="7" id="KW-0539">Nucleus</keyword>
<dbReference type="PANTHER" id="PTHR23210">
    <property type="entry name" value="ACTIVATING TRANSCRIPTION FACTOR 7 INTERACTING PROTEIN"/>
    <property type="match status" value="1"/>
</dbReference>
<dbReference type="PROSITE" id="PS50853">
    <property type="entry name" value="FN3"/>
    <property type="match status" value="1"/>
</dbReference>
<dbReference type="SUPFAM" id="SSF49265">
    <property type="entry name" value="Fibronectin type III"/>
    <property type="match status" value="1"/>
</dbReference>
<evidence type="ECO:0000313" key="11">
    <source>
        <dbReference type="Proteomes" id="UP000264800"/>
    </source>
</evidence>
<name>A0A3Q3BIR4_KRYMA</name>
<evidence type="ECO:0000256" key="2">
    <source>
        <dbReference type="ARBA" id="ARBA00010344"/>
    </source>
</evidence>
<feature type="compositionally biased region" description="Basic and acidic residues" evidence="8">
    <location>
        <begin position="339"/>
        <end position="351"/>
    </location>
</feature>
<feature type="region of interest" description="Disordered" evidence="8">
    <location>
        <begin position="35"/>
        <end position="351"/>
    </location>
</feature>
<feature type="compositionally biased region" description="Acidic residues" evidence="8">
    <location>
        <begin position="257"/>
        <end position="268"/>
    </location>
</feature>
<dbReference type="KEGG" id="kmr:108241556"/>
<comment type="similarity">
    <text evidence="2">Belongs to the MCAF family.</text>
</comment>
<dbReference type="GO" id="GO:0006355">
    <property type="term" value="P:regulation of DNA-templated transcription"/>
    <property type="evidence" value="ECO:0007669"/>
    <property type="project" value="TreeGrafter"/>
</dbReference>
<dbReference type="InterPro" id="IPR056565">
    <property type="entry name" value="Fn3_ATF7IP"/>
</dbReference>
<feature type="compositionally biased region" description="Polar residues" evidence="8">
    <location>
        <begin position="138"/>
        <end position="154"/>
    </location>
</feature>
<organism evidence="10 11">
    <name type="scientific">Kryptolebias marmoratus</name>
    <name type="common">Mangrove killifish</name>
    <name type="synonym">Rivulus marmoratus</name>
    <dbReference type="NCBI Taxonomy" id="37003"/>
    <lineage>
        <taxon>Eukaryota</taxon>
        <taxon>Metazoa</taxon>
        <taxon>Chordata</taxon>
        <taxon>Craniata</taxon>
        <taxon>Vertebrata</taxon>
        <taxon>Euteleostomi</taxon>
        <taxon>Actinopterygii</taxon>
        <taxon>Neopterygii</taxon>
        <taxon>Teleostei</taxon>
        <taxon>Neoteleostei</taxon>
        <taxon>Acanthomorphata</taxon>
        <taxon>Ovalentaria</taxon>
        <taxon>Atherinomorphae</taxon>
        <taxon>Cyprinodontiformes</taxon>
        <taxon>Rivulidae</taxon>
        <taxon>Kryptolebias</taxon>
    </lineage>
</organism>
<feature type="region of interest" description="Disordered" evidence="8">
    <location>
        <begin position="684"/>
        <end position="759"/>
    </location>
</feature>
<dbReference type="GeneTree" id="ENSGT00530000063707"/>
<keyword evidence="3" id="KW-0678">Repressor</keyword>
<dbReference type="Ensembl" id="ENSKMAT00000029697.1">
    <property type="protein sequence ID" value="ENSKMAP00000029331.1"/>
    <property type="gene ID" value="ENSKMAG00000021730.1"/>
</dbReference>
<feature type="compositionally biased region" description="Basic and acidic residues" evidence="8">
    <location>
        <begin position="158"/>
        <end position="182"/>
    </location>
</feature>
<feature type="compositionally biased region" description="Low complexity" evidence="8">
    <location>
        <begin position="684"/>
        <end position="702"/>
    </location>
</feature>
<dbReference type="InterPro" id="IPR013783">
    <property type="entry name" value="Ig-like_fold"/>
</dbReference>
<feature type="compositionally biased region" description="Pro residues" evidence="8">
    <location>
        <begin position="842"/>
        <end position="854"/>
    </location>
</feature>
<dbReference type="PANTHER" id="PTHR23210:SF26">
    <property type="entry name" value="ACTIVATING TRANSCRIPTION FACTOR 7-INTERACTING PROTEIN 1"/>
    <property type="match status" value="1"/>
</dbReference>
<feature type="compositionally biased region" description="Low complexity" evidence="8">
    <location>
        <begin position="230"/>
        <end position="247"/>
    </location>
</feature>
<dbReference type="GO" id="GO:0003712">
    <property type="term" value="F:transcription coregulator activity"/>
    <property type="evidence" value="ECO:0007669"/>
    <property type="project" value="TreeGrafter"/>
</dbReference>
<keyword evidence="5" id="KW-0010">Activator</keyword>
<feature type="compositionally biased region" description="Basic and acidic residues" evidence="8">
    <location>
        <begin position="53"/>
        <end position="66"/>
    </location>
</feature>
<dbReference type="OrthoDB" id="2434995at2759"/>
<dbReference type="InterPro" id="IPR036116">
    <property type="entry name" value="FN3_sf"/>
</dbReference>
<feature type="compositionally biased region" description="Polar residues" evidence="8">
    <location>
        <begin position="821"/>
        <end position="830"/>
    </location>
</feature>
<feature type="region of interest" description="Disordered" evidence="8">
    <location>
        <begin position="774"/>
        <end position="864"/>
    </location>
</feature>